<organism evidence="11">
    <name type="scientific">Leviviridae sp</name>
    <dbReference type="NCBI Taxonomy" id="2027243"/>
    <lineage>
        <taxon>Viruses</taxon>
        <taxon>Riboviria</taxon>
        <taxon>Orthornavirae</taxon>
        <taxon>Lenarviricota</taxon>
        <taxon>Leviviricetes</taxon>
        <taxon>Norzivirales</taxon>
        <taxon>Fiersviridae</taxon>
    </lineage>
</organism>
<gene>
    <name evidence="11" type="ORF">H2Bulk35360_000003</name>
</gene>
<evidence type="ECO:0000256" key="8">
    <source>
        <dbReference type="ARBA" id="ARBA00048744"/>
    </source>
</evidence>
<reference evidence="11" key="1">
    <citation type="submission" date="2019-05" db="EMBL/GenBank/DDBJ databases">
        <title>Metatranscriptomic reconstruction reveals RNA viruses with the potential to shape carbon cycling in soil.</title>
        <authorList>
            <person name="Starr E.P."/>
            <person name="Nuccio E."/>
            <person name="Pett-Ridge J."/>
            <person name="Banfield J.F."/>
            <person name="Firestone M.K."/>
        </authorList>
    </citation>
    <scope>NUCLEOTIDE SEQUENCE</scope>
    <source>
        <strain evidence="11">H2_Bulk_35_scaffold_360</strain>
    </source>
</reference>
<evidence type="ECO:0000259" key="10">
    <source>
        <dbReference type="PROSITE" id="PS50522"/>
    </source>
</evidence>
<accession>A0A514D2E6</accession>
<name>A0A514D2E6_9VIRU</name>
<comment type="catalytic activity">
    <reaction evidence="8">
        <text>RNA(n) + a ribonucleoside 5'-triphosphate = RNA(n+1) + diphosphate</text>
        <dbReference type="Rhea" id="RHEA:21248"/>
        <dbReference type="Rhea" id="RHEA-COMP:14527"/>
        <dbReference type="Rhea" id="RHEA-COMP:17342"/>
        <dbReference type="ChEBI" id="CHEBI:33019"/>
        <dbReference type="ChEBI" id="CHEBI:61557"/>
        <dbReference type="ChEBI" id="CHEBI:140395"/>
        <dbReference type="EC" id="2.7.7.48"/>
    </reaction>
</comment>
<evidence type="ECO:0000256" key="9">
    <source>
        <dbReference type="PIRSR" id="PIRSR605093-1"/>
    </source>
</evidence>
<dbReference type="PROSITE" id="PS50522">
    <property type="entry name" value="RDRP_PHAGE"/>
    <property type="match status" value="1"/>
</dbReference>
<evidence type="ECO:0000256" key="5">
    <source>
        <dbReference type="ARBA" id="ARBA00022741"/>
    </source>
</evidence>
<keyword evidence="3" id="KW-0808">Transferase</keyword>
<evidence type="ECO:0000256" key="6">
    <source>
        <dbReference type="ARBA" id="ARBA00022953"/>
    </source>
</evidence>
<comment type="cofactor">
    <cofactor evidence="9">
        <name>Mg(2+)</name>
        <dbReference type="ChEBI" id="CHEBI:18420"/>
    </cofactor>
    <text evidence="9">Binds 2 Mg(2+) per subunit.</text>
</comment>
<feature type="domain" description="RdRp catalytic" evidence="10">
    <location>
        <begin position="328"/>
        <end position="470"/>
    </location>
</feature>
<dbReference type="Pfam" id="PF03431">
    <property type="entry name" value="RNA_replicase_B"/>
    <property type="match status" value="1"/>
</dbReference>
<evidence type="ECO:0000313" key="11">
    <source>
        <dbReference type="EMBL" id="QDH87776.1"/>
    </source>
</evidence>
<dbReference type="SUPFAM" id="SSF56672">
    <property type="entry name" value="DNA/RNA polymerases"/>
    <property type="match status" value="1"/>
</dbReference>
<dbReference type="EC" id="2.7.7.48" evidence="1"/>
<feature type="binding site" evidence="9">
    <location>
        <position position="347"/>
    </location>
    <ligand>
        <name>Mg(2+)</name>
        <dbReference type="ChEBI" id="CHEBI:18420"/>
        <label>2</label>
    </ligand>
</feature>
<keyword evidence="9" id="KW-0479">Metal-binding</keyword>
<feature type="binding site" evidence="9">
    <location>
        <position position="438"/>
    </location>
    <ligand>
        <name>Mg(2+)</name>
        <dbReference type="ChEBI" id="CHEBI:18420"/>
        <label>2</label>
    </ligand>
</feature>
<keyword evidence="2 11" id="KW-0696">RNA-directed RNA polymerase</keyword>
<keyword evidence="5" id="KW-0547">Nucleotide-binding</keyword>
<evidence type="ECO:0000256" key="4">
    <source>
        <dbReference type="ARBA" id="ARBA00022695"/>
    </source>
</evidence>
<dbReference type="GO" id="GO:0003968">
    <property type="term" value="F:RNA-directed RNA polymerase activity"/>
    <property type="evidence" value="ECO:0007669"/>
    <property type="project" value="UniProtKB-KW"/>
</dbReference>
<evidence type="ECO:0000256" key="2">
    <source>
        <dbReference type="ARBA" id="ARBA00022484"/>
    </source>
</evidence>
<dbReference type="GO" id="GO:0039694">
    <property type="term" value="P:viral RNA genome replication"/>
    <property type="evidence" value="ECO:0007669"/>
    <property type="project" value="InterPro"/>
</dbReference>
<evidence type="ECO:0000256" key="1">
    <source>
        <dbReference type="ARBA" id="ARBA00012494"/>
    </source>
</evidence>
<sequence>MLVETGCSGSTQVSSSQFSMKLYSLIAEKLMLDIACHSNIDQSELNDWQTYVRQSFRLHGTSLWTVMLPKLGKLLDYALGHQQRVYGIRQKYKFLPSDYTPRWFEYDELIPRSLYRRVFTHSGYVHNSVPPFDTGGPDVAAVGLLRQWLYFAYKLELPYTPQDEQKIINGFIETDRSVPYIKQGANSILREASVITKEVFGSIDPCEIQPSHGPGAVATGEDPSEKGEFKRIYSQLEKVYPFTEYFMYSLSHVSDQLHWLQSRESLSSGTAKVVLVPKDSRGPRLISCEPLEYQWIQQGIAKVMMSRLEHHPLSAGFVNFTDQSVNRWLSLLGSRTPNTAMQYVTLDMKDASDRVGLSLVEAIFGGTRLLEGLLASRTPCTRLPDGTLVKMKKFAPMGSALCFPVESWIFYVLAIVVISTHRRVPPRDVVGSVYVYGDDIICKAEDYRLLLHYFPRFGLMFNEGKCCTAGFFRESCGLDAYKGVDVTPVKFRTVWSRQPTVNTLVSWTEYSNSLWKRGYYETSEFIRQKLRTQYGPIPWKHHECDAYVGFTCFLTHSQIRTANKALGFRYRYSRDYQVAQMRALVPCTKRTRGKVSSQWLELLRRSSKPQDHDIGLYAVRRRVYLQRRWSPLGE</sequence>
<dbReference type="EMBL" id="MN033618">
    <property type="protein sequence ID" value="QDH87776.1"/>
    <property type="molecule type" value="Genomic_RNA"/>
</dbReference>
<dbReference type="InterPro" id="IPR043502">
    <property type="entry name" value="DNA/RNA_pol_sf"/>
</dbReference>
<dbReference type="GO" id="GO:0000166">
    <property type="term" value="F:nucleotide binding"/>
    <property type="evidence" value="ECO:0007669"/>
    <property type="project" value="UniProtKB-KW"/>
</dbReference>
<dbReference type="InterPro" id="IPR005093">
    <property type="entry name" value="RNArep_beta"/>
</dbReference>
<feature type="binding site" evidence="9">
    <location>
        <position position="439"/>
    </location>
    <ligand>
        <name>Mg(2+)</name>
        <dbReference type="ChEBI" id="CHEBI:18420"/>
        <label>2</label>
    </ligand>
</feature>
<evidence type="ECO:0000256" key="3">
    <source>
        <dbReference type="ARBA" id="ARBA00022679"/>
    </source>
</evidence>
<dbReference type="InterPro" id="IPR007096">
    <property type="entry name" value="RNA-dir_Rpol_cat_phage"/>
</dbReference>
<dbReference type="GO" id="GO:0046872">
    <property type="term" value="F:metal ion binding"/>
    <property type="evidence" value="ECO:0007669"/>
    <property type="project" value="UniProtKB-KW"/>
</dbReference>
<evidence type="ECO:0000256" key="7">
    <source>
        <dbReference type="ARBA" id="ARBA00030248"/>
    </source>
</evidence>
<keyword evidence="6" id="KW-0693">Viral RNA replication</keyword>
<protein>
    <recommendedName>
        <fullName evidence="1">RNA-directed RNA polymerase</fullName>
        <ecNumber evidence="1">2.7.7.48</ecNumber>
    </recommendedName>
    <alternativeName>
        <fullName evidence="7">RNA replicase beta chain</fullName>
    </alternativeName>
</protein>
<proteinExistence type="predicted"/>
<keyword evidence="4" id="KW-0548">Nucleotidyltransferase</keyword>
<keyword evidence="9" id="KW-0460">Magnesium</keyword>